<name>A0A8K0CQH7_IGNLU</name>
<dbReference type="OrthoDB" id="6778796at2759"/>
<comment type="caution">
    <text evidence="1">The sequence shown here is derived from an EMBL/GenBank/DDBJ whole genome shotgun (WGS) entry which is preliminary data.</text>
</comment>
<evidence type="ECO:0000313" key="1">
    <source>
        <dbReference type="EMBL" id="KAF2889821.1"/>
    </source>
</evidence>
<proteinExistence type="predicted"/>
<organism evidence="1 2">
    <name type="scientific">Ignelater luminosus</name>
    <name type="common">Cucubano</name>
    <name type="synonym">Pyrophorus luminosus</name>
    <dbReference type="NCBI Taxonomy" id="2038154"/>
    <lineage>
        <taxon>Eukaryota</taxon>
        <taxon>Metazoa</taxon>
        <taxon>Ecdysozoa</taxon>
        <taxon>Arthropoda</taxon>
        <taxon>Hexapoda</taxon>
        <taxon>Insecta</taxon>
        <taxon>Pterygota</taxon>
        <taxon>Neoptera</taxon>
        <taxon>Endopterygota</taxon>
        <taxon>Coleoptera</taxon>
        <taxon>Polyphaga</taxon>
        <taxon>Elateriformia</taxon>
        <taxon>Elateroidea</taxon>
        <taxon>Elateridae</taxon>
        <taxon>Agrypninae</taxon>
        <taxon>Pyrophorini</taxon>
        <taxon>Ignelater</taxon>
    </lineage>
</organism>
<dbReference type="AlphaFoldDB" id="A0A8K0CQH7"/>
<keyword evidence="2" id="KW-1185">Reference proteome</keyword>
<gene>
    <name evidence="1" type="ORF">ILUMI_16352</name>
</gene>
<protein>
    <submittedName>
        <fullName evidence="1">Uncharacterized protein</fullName>
    </submittedName>
</protein>
<accession>A0A8K0CQH7</accession>
<sequence>MDESGLHLNNKPEEVIAERGSKNIAAVTSGEKGKTITIISRSQRQFEDAGEEVLDATENTFIGISKILPKCDMVSEHDNKNETDLNTAKEEILGKMLESICLEPSTSKPLALKNQVFRQLAEILTSPGNIADKGLA</sequence>
<reference evidence="1" key="1">
    <citation type="submission" date="2019-08" db="EMBL/GenBank/DDBJ databases">
        <title>The genome of the North American firefly Photinus pyralis.</title>
        <authorList>
            <consortium name="Photinus pyralis genome working group"/>
            <person name="Fallon T.R."/>
            <person name="Sander Lower S.E."/>
            <person name="Weng J.-K."/>
        </authorList>
    </citation>
    <scope>NUCLEOTIDE SEQUENCE</scope>
    <source>
        <strain evidence="1">TRF0915ILg1</strain>
        <tissue evidence="1">Whole body</tissue>
    </source>
</reference>
<dbReference type="Proteomes" id="UP000801492">
    <property type="component" value="Unassembled WGS sequence"/>
</dbReference>
<evidence type="ECO:0000313" key="2">
    <source>
        <dbReference type="Proteomes" id="UP000801492"/>
    </source>
</evidence>
<dbReference type="EMBL" id="VTPC01062028">
    <property type="protein sequence ID" value="KAF2889821.1"/>
    <property type="molecule type" value="Genomic_DNA"/>
</dbReference>